<dbReference type="InterPro" id="IPR050266">
    <property type="entry name" value="AB_hydrolase_sf"/>
</dbReference>
<gene>
    <name evidence="4" type="ORF">CYJ41_05905</name>
</gene>
<evidence type="ECO:0000256" key="2">
    <source>
        <dbReference type="SAM" id="MobiDB-lite"/>
    </source>
</evidence>
<dbReference type="GO" id="GO:0016787">
    <property type="term" value="F:hydrolase activity"/>
    <property type="evidence" value="ECO:0007669"/>
    <property type="project" value="UniProtKB-KW"/>
</dbReference>
<keyword evidence="1 4" id="KW-0378">Hydrolase</keyword>
<evidence type="ECO:0000259" key="3">
    <source>
        <dbReference type="Pfam" id="PF00561"/>
    </source>
</evidence>
<evidence type="ECO:0000313" key="5">
    <source>
        <dbReference type="Proteomes" id="UP000234639"/>
    </source>
</evidence>
<feature type="region of interest" description="Disordered" evidence="2">
    <location>
        <begin position="278"/>
        <end position="330"/>
    </location>
</feature>
<feature type="domain" description="AB hydrolase-1" evidence="3">
    <location>
        <begin position="27"/>
        <end position="107"/>
    </location>
</feature>
<proteinExistence type="predicted"/>
<accession>A0A2I1N9A9</accession>
<dbReference type="Pfam" id="PF00561">
    <property type="entry name" value="Abhydrolase_1"/>
    <property type="match status" value="1"/>
</dbReference>
<dbReference type="EMBL" id="PKHU01000005">
    <property type="protein sequence ID" value="PKZ28963.1"/>
    <property type="molecule type" value="Genomic_DNA"/>
</dbReference>
<organism evidence="4 5">
    <name type="scientific">Campylobacter ureolyticus</name>
    <dbReference type="NCBI Taxonomy" id="827"/>
    <lineage>
        <taxon>Bacteria</taxon>
        <taxon>Pseudomonadati</taxon>
        <taxon>Campylobacterota</taxon>
        <taxon>Epsilonproteobacteria</taxon>
        <taxon>Campylobacterales</taxon>
        <taxon>Campylobacteraceae</taxon>
        <taxon>Campylobacter</taxon>
    </lineage>
</organism>
<dbReference type="AlphaFoldDB" id="A0A2I1N9A9"/>
<dbReference type="Gene3D" id="3.40.50.1820">
    <property type="entry name" value="alpha/beta hydrolase"/>
    <property type="match status" value="1"/>
</dbReference>
<dbReference type="GO" id="GO:0016020">
    <property type="term" value="C:membrane"/>
    <property type="evidence" value="ECO:0007669"/>
    <property type="project" value="TreeGrafter"/>
</dbReference>
<feature type="compositionally biased region" description="Basic and acidic residues" evidence="2">
    <location>
        <begin position="514"/>
        <end position="543"/>
    </location>
</feature>
<name>A0A2I1N9A9_9BACT</name>
<feature type="region of interest" description="Disordered" evidence="2">
    <location>
        <begin position="514"/>
        <end position="547"/>
    </location>
</feature>
<feature type="region of interest" description="Disordered" evidence="2">
    <location>
        <begin position="395"/>
        <end position="452"/>
    </location>
</feature>
<feature type="compositionally biased region" description="Basic and acidic residues" evidence="2">
    <location>
        <begin position="310"/>
        <end position="330"/>
    </location>
</feature>
<dbReference type="PANTHER" id="PTHR43798:SF31">
    <property type="entry name" value="AB HYDROLASE SUPERFAMILY PROTEIN YCLE"/>
    <property type="match status" value="1"/>
</dbReference>
<protein>
    <submittedName>
        <fullName evidence="4">Alpha/beta hydrolase</fullName>
    </submittedName>
</protein>
<sequence>MAIREISYLAKTFRISYEVKNPDKEKSILIIHGWGANKEIMIKAFGSYLNEFKQIYIDLPGFGKSDIFYELDSIKYKKIIQVFLNSLKLKPDIIMGHSFGGKIATLLRPENLVLLSTAGIVEKKPFIVKFKIKLYKFLKIFGFAGLYKLFATKDVAGMSRVMYDTLKNVVDEDFREIFSKTKSKTLIFWGEGDKAVSLESGKMINRLIKNSEFFPLAGDHFFFLIHAKFISDTIENNFKSISKKNENSELKIDKSSDDKKFIYDEFDDDYEVLEVHEREYETNDSKKNSENTNNKEITDNQEKDEDCKEDMDTVKNDNENKETNELNQKKDEEDLILANDFNKTKNLDEINVKNEIKIKNKNNQTIQGPIIGNKFIYDKLDDDYEVLEVYEREYQDDKKNEDVAGGQKKDSKLNEDVEKKETSTSLEKNKEFNKENEFKEDSKAKKDNNNDNDKKIDEIVIDENDAKKDIKYLSDDEVVQDLVLVSDVVKTKKIDNNFNLDKKISKDEDYKEVLNNDPKNEKQNIDKTDKDTQILENKSEKSVENNTKNIDLTQDEAKKSKKRAIRFSDIYKYKVQKALKEIEKEEDKK</sequence>
<evidence type="ECO:0000313" key="4">
    <source>
        <dbReference type="EMBL" id="PKZ28963.1"/>
    </source>
</evidence>
<evidence type="ECO:0000256" key="1">
    <source>
        <dbReference type="ARBA" id="ARBA00022801"/>
    </source>
</evidence>
<dbReference type="PANTHER" id="PTHR43798">
    <property type="entry name" value="MONOACYLGLYCEROL LIPASE"/>
    <property type="match status" value="1"/>
</dbReference>
<dbReference type="InterPro" id="IPR000073">
    <property type="entry name" value="AB_hydrolase_1"/>
</dbReference>
<reference evidence="4 5" key="1">
    <citation type="submission" date="2017-12" db="EMBL/GenBank/DDBJ databases">
        <title>Phylogenetic diversity of female urinary microbiome.</title>
        <authorList>
            <person name="Thomas-White K."/>
            <person name="Wolfe A.J."/>
        </authorList>
    </citation>
    <scope>NUCLEOTIDE SEQUENCE [LARGE SCALE GENOMIC DNA]</scope>
    <source>
        <strain evidence="4 5">UMB0112</strain>
    </source>
</reference>
<comment type="caution">
    <text evidence="4">The sequence shown here is derived from an EMBL/GenBank/DDBJ whole genome shotgun (WGS) entry which is preliminary data.</text>
</comment>
<dbReference type="SUPFAM" id="SSF53474">
    <property type="entry name" value="alpha/beta-Hydrolases"/>
    <property type="match status" value="1"/>
</dbReference>
<feature type="compositionally biased region" description="Basic and acidic residues" evidence="2">
    <location>
        <begin position="278"/>
        <end position="289"/>
    </location>
</feature>
<dbReference type="Proteomes" id="UP000234639">
    <property type="component" value="Unassembled WGS sequence"/>
</dbReference>
<dbReference type="InterPro" id="IPR029058">
    <property type="entry name" value="AB_hydrolase_fold"/>
</dbReference>